<organism evidence="2 3">
    <name type="scientific">Terricaulis silvestris</name>
    <dbReference type="NCBI Taxonomy" id="2686094"/>
    <lineage>
        <taxon>Bacteria</taxon>
        <taxon>Pseudomonadati</taxon>
        <taxon>Pseudomonadota</taxon>
        <taxon>Alphaproteobacteria</taxon>
        <taxon>Caulobacterales</taxon>
        <taxon>Caulobacteraceae</taxon>
        <taxon>Terricaulis</taxon>
    </lineage>
</organism>
<dbReference type="KEGG" id="tsv:DSM104635_02305"/>
<keyword evidence="1" id="KW-0732">Signal</keyword>
<accession>A0A6I6MPZ6</accession>
<reference evidence="3" key="1">
    <citation type="submission" date="2019-12" db="EMBL/GenBank/DDBJ databases">
        <title>Complete genome of Terracaulis silvestris 0127_4.</title>
        <authorList>
            <person name="Vieira S."/>
            <person name="Riedel T."/>
            <person name="Sproer C."/>
            <person name="Pascual J."/>
            <person name="Boedeker C."/>
            <person name="Overmann J."/>
        </authorList>
    </citation>
    <scope>NUCLEOTIDE SEQUENCE [LARGE SCALE GENOMIC DNA]</scope>
    <source>
        <strain evidence="3">0127_4</strain>
    </source>
</reference>
<feature type="chain" id="PRO_5026355695" evidence="1">
    <location>
        <begin position="21"/>
        <end position="124"/>
    </location>
</feature>
<feature type="signal peptide" evidence="1">
    <location>
        <begin position="1"/>
        <end position="20"/>
    </location>
</feature>
<evidence type="ECO:0000313" key="2">
    <source>
        <dbReference type="EMBL" id="QGZ95456.1"/>
    </source>
</evidence>
<gene>
    <name evidence="2" type="ORF">DSM104635_02305</name>
</gene>
<evidence type="ECO:0000313" key="3">
    <source>
        <dbReference type="Proteomes" id="UP000431269"/>
    </source>
</evidence>
<protein>
    <submittedName>
        <fullName evidence="2">Uncharacterized protein</fullName>
    </submittedName>
</protein>
<proteinExistence type="predicted"/>
<sequence>MLFRSLILAGALLSTTGAYALPRQSLQWVNATIASTSGVWRVDAGIIATWIRFDVRQGERRRTAYALQLTHDEPVPAIGAVCSFDVRRDRISAGSLADGAAIPDAEIKVASRIVCDGQDFLAHG</sequence>
<dbReference type="EMBL" id="CP047045">
    <property type="protein sequence ID" value="QGZ95456.1"/>
    <property type="molecule type" value="Genomic_DNA"/>
</dbReference>
<name>A0A6I6MPZ6_9CAUL</name>
<dbReference type="Proteomes" id="UP000431269">
    <property type="component" value="Chromosome"/>
</dbReference>
<keyword evidence="3" id="KW-1185">Reference proteome</keyword>
<evidence type="ECO:0000256" key="1">
    <source>
        <dbReference type="SAM" id="SignalP"/>
    </source>
</evidence>
<dbReference type="AlphaFoldDB" id="A0A6I6MPZ6"/>